<protein>
    <submittedName>
        <fullName evidence="3">Transposon Ty1-DR3 Gag-Pol polyprotein</fullName>
    </submittedName>
</protein>
<proteinExistence type="predicted"/>
<comment type="caution">
    <text evidence="3">The sequence shown here is derived from an EMBL/GenBank/DDBJ whole genome shotgun (WGS) entry which is preliminary data.</text>
</comment>
<name>A0A2R5H253_9STRA</name>
<dbReference type="SUPFAM" id="SSF56672">
    <property type="entry name" value="DNA/RNA polymerases"/>
    <property type="match status" value="1"/>
</dbReference>
<evidence type="ECO:0000313" key="4">
    <source>
        <dbReference type="Proteomes" id="UP000241890"/>
    </source>
</evidence>
<feature type="domain" description="Reverse transcriptase Ty1/copia-type" evidence="2">
    <location>
        <begin position="110"/>
        <end position="334"/>
    </location>
</feature>
<reference evidence="3 4" key="1">
    <citation type="submission" date="2017-12" db="EMBL/GenBank/DDBJ databases">
        <title>Sequencing, de novo assembly and annotation of complete genome of a new Thraustochytrid species, strain FCC1311.</title>
        <authorList>
            <person name="Sedici K."/>
            <person name="Godart F."/>
            <person name="Aiese Cigliano R."/>
            <person name="Sanseverino W."/>
            <person name="Barakat M."/>
            <person name="Ortet P."/>
            <person name="Marechal E."/>
            <person name="Cagnac O."/>
            <person name="Amato A."/>
        </authorList>
    </citation>
    <scope>NUCLEOTIDE SEQUENCE [LARGE SCALE GENOMIC DNA]</scope>
</reference>
<keyword evidence="4" id="KW-1185">Reference proteome</keyword>
<dbReference type="InterPro" id="IPR043502">
    <property type="entry name" value="DNA/RNA_pol_sf"/>
</dbReference>
<sequence length="612" mass="68387">MHGRQSIFSYAAQVVCEGSHPPVAYLVHSISNSGGASSKTKLQLDTNALDERALSAVNKDDESQDPQTINDIKNMPSGKRQEWEQSLQREYSNLIRTRTLEVAKEDDYKNQPIMNCKWVFKTKSDGTKKSRLVCVGTNEPIASPLDVFSPTVDRTSLHIVTILALTRGHPVIQADVTGAFLEAKLKENDRLFMRAPPGLNMKKGTILRLRTSLYGLRSAPKRFNELLTGLLLKLGLKQSKMDPSLFFAKDVLLVVHVDDIRIAAKKERAEAILEALRKRLTITTESGRKLTYLGTSITMDYAAGVAHLSQEAHCLKVLQAHKMDKANPTKTPMDKGQELPDHDKDERHPQYRARLGSLMYLLQSRPDMAFILNQLSRHAHRNGKIHAAAMKRIFRYVQGSKSLHLSLRALKSEEEVPLYVFCDANYLVSDDPHYKGTTGYIIALGTSAICWRSVKQSLVASSSFEAEFQAMSEAYSRAVGIQQLLEEIGIKVGPIIMLTDAQSPMKTLRRGTYTTSSRHVALRYLRLCWAIEMGRLIVRHIPGEKNPADLLTKSLGAVVFDRHRNSILESMLPTQFKTTFEVSIATGGVSRIKDDITTVGRHGPDDVNLSPM</sequence>
<dbReference type="PANTHER" id="PTHR11439:SF440">
    <property type="entry name" value="INTEGRASE CATALYTIC DOMAIN-CONTAINING PROTEIN"/>
    <property type="match status" value="1"/>
</dbReference>
<feature type="region of interest" description="Disordered" evidence="1">
    <location>
        <begin position="324"/>
        <end position="345"/>
    </location>
</feature>
<evidence type="ECO:0000259" key="2">
    <source>
        <dbReference type="Pfam" id="PF07727"/>
    </source>
</evidence>
<organism evidence="3 4">
    <name type="scientific">Hondaea fermentalgiana</name>
    <dbReference type="NCBI Taxonomy" id="2315210"/>
    <lineage>
        <taxon>Eukaryota</taxon>
        <taxon>Sar</taxon>
        <taxon>Stramenopiles</taxon>
        <taxon>Bigyra</taxon>
        <taxon>Labyrinthulomycetes</taxon>
        <taxon>Thraustochytrida</taxon>
        <taxon>Thraustochytriidae</taxon>
        <taxon>Hondaea</taxon>
    </lineage>
</organism>
<dbReference type="Proteomes" id="UP000241890">
    <property type="component" value="Unassembled WGS sequence"/>
</dbReference>
<gene>
    <name evidence="3" type="ORF">FCC1311_113962</name>
</gene>
<dbReference type="AlphaFoldDB" id="A0A2R5H253"/>
<evidence type="ECO:0000256" key="1">
    <source>
        <dbReference type="SAM" id="MobiDB-lite"/>
    </source>
</evidence>
<dbReference type="OrthoDB" id="123721at2759"/>
<dbReference type="InterPro" id="IPR013103">
    <property type="entry name" value="RVT_2"/>
</dbReference>
<dbReference type="Pfam" id="PF07727">
    <property type="entry name" value="RVT_2"/>
    <property type="match status" value="1"/>
</dbReference>
<accession>A0A2R5H253</accession>
<dbReference type="EMBL" id="BEYU01000377">
    <property type="protein sequence ID" value="GBG35173.1"/>
    <property type="molecule type" value="Genomic_DNA"/>
</dbReference>
<feature type="region of interest" description="Disordered" evidence="1">
    <location>
        <begin position="57"/>
        <end position="81"/>
    </location>
</feature>
<feature type="non-terminal residue" evidence="3">
    <location>
        <position position="612"/>
    </location>
</feature>
<dbReference type="InParanoid" id="A0A2R5H253"/>
<dbReference type="CDD" id="cd09272">
    <property type="entry name" value="RNase_HI_RT_Ty1"/>
    <property type="match status" value="1"/>
</dbReference>
<evidence type="ECO:0000313" key="3">
    <source>
        <dbReference type="EMBL" id="GBG35173.1"/>
    </source>
</evidence>
<dbReference type="PANTHER" id="PTHR11439">
    <property type="entry name" value="GAG-POL-RELATED RETROTRANSPOSON"/>
    <property type="match status" value="1"/>
</dbReference>